<protein>
    <submittedName>
        <fullName evidence="2">Uncharacterized protein</fullName>
    </submittedName>
</protein>
<dbReference type="EMBL" id="CM007900">
    <property type="protein sequence ID" value="OTG08313.1"/>
    <property type="molecule type" value="Genomic_DNA"/>
</dbReference>
<organism evidence="2 3">
    <name type="scientific">Helianthus annuus</name>
    <name type="common">Common sunflower</name>
    <dbReference type="NCBI Taxonomy" id="4232"/>
    <lineage>
        <taxon>Eukaryota</taxon>
        <taxon>Viridiplantae</taxon>
        <taxon>Streptophyta</taxon>
        <taxon>Embryophyta</taxon>
        <taxon>Tracheophyta</taxon>
        <taxon>Spermatophyta</taxon>
        <taxon>Magnoliopsida</taxon>
        <taxon>eudicotyledons</taxon>
        <taxon>Gunneridae</taxon>
        <taxon>Pentapetalae</taxon>
        <taxon>asterids</taxon>
        <taxon>campanulids</taxon>
        <taxon>Asterales</taxon>
        <taxon>Asteraceae</taxon>
        <taxon>Asteroideae</taxon>
        <taxon>Heliantheae alliance</taxon>
        <taxon>Heliantheae</taxon>
        <taxon>Helianthus</taxon>
    </lineage>
</organism>
<dbReference type="EMBL" id="MNCJ02000326">
    <property type="protein sequence ID" value="KAF5782706.1"/>
    <property type="molecule type" value="Genomic_DNA"/>
</dbReference>
<keyword evidence="3" id="KW-1185">Reference proteome</keyword>
<evidence type="ECO:0000313" key="3">
    <source>
        <dbReference type="Proteomes" id="UP000215914"/>
    </source>
</evidence>
<reference evidence="1 3" key="1">
    <citation type="journal article" date="2017" name="Nature">
        <title>The sunflower genome provides insights into oil metabolism, flowering and Asterid evolution.</title>
        <authorList>
            <person name="Badouin H."/>
            <person name="Gouzy J."/>
            <person name="Grassa C.J."/>
            <person name="Murat F."/>
            <person name="Staton S.E."/>
            <person name="Cottret L."/>
            <person name="Lelandais-Briere C."/>
            <person name="Owens G.L."/>
            <person name="Carrere S."/>
            <person name="Mayjonade B."/>
            <person name="Legrand L."/>
            <person name="Gill N."/>
            <person name="Kane N.C."/>
            <person name="Bowers J.E."/>
            <person name="Hubner S."/>
            <person name="Bellec A."/>
            <person name="Berard A."/>
            <person name="Berges H."/>
            <person name="Blanchet N."/>
            <person name="Boniface M.C."/>
            <person name="Brunel D."/>
            <person name="Catrice O."/>
            <person name="Chaidir N."/>
            <person name="Claudel C."/>
            <person name="Donnadieu C."/>
            <person name="Faraut T."/>
            <person name="Fievet G."/>
            <person name="Helmstetter N."/>
            <person name="King M."/>
            <person name="Knapp S.J."/>
            <person name="Lai Z."/>
            <person name="Le Paslier M.C."/>
            <person name="Lippi Y."/>
            <person name="Lorenzon L."/>
            <person name="Mandel J.R."/>
            <person name="Marage G."/>
            <person name="Marchand G."/>
            <person name="Marquand E."/>
            <person name="Bret-Mestries E."/>
            <person name="Morien E."/>
            <person name="Nambeesan S."/>
            <person name="Nguyen T."/>
            <person name="Pegot-Espagnet P."/>
            <person name="Pouilly N."/>
            <person name="Raftis F."/>
            <person name="Sallet E."/>
            <person name="Schiex T."/>
            <person name="Thomas J."/>
            <person name="Vandecasteele C."/>
            <person name="Vares D."/>
            <person name="Vear F."/>
            <person name="Vautrin S."/>
            <person name="Crespi M."/>
            <person name="Mangin B."/>
            <person name="Burke J.M."/>
            <person name="Salse J."/>
            <person name="Munos S."/>
            <person name="Vincourt P."/>
            <person name="Rieseberg L.H."/>
            <person name="Langlade N.B."/>
        </authorList>
    </citation>
    <scope>NUCLEOTIDE SEQUENCE [LARGE SCALE GENOMIC DNA]</scope>
    <source>
        <strain evidence="3">cv. SF193</strain>
        <tissue evidence="1">Leaves</tissue>
    </source>
</reference>
<reference evidence="1" key="3">
    <citation type="submission" date="2020-06" db="EMBL/GenBank/DDBJ databases">
        <title>Helianthus annuus Genome sequencing and assembly Release 2.</title>
        <authorList>
            <person name="Gouzy J."/>
            <person name="Langlade N."/>
            <person name="Munos S."/>
        </authorList>
    </citation>
    <scope>NUCLEOTIDE SEQUENCE</scope>
    <source>
        <tissue evidence="1">Leaves</tissue>
    </source>
</reference>
<sequence>MILAACTSQKTQGTTVRCIKTPRVQEARASVKKAQKNPKKARLFGASCNYSRR</sequence>
<evidence type="ECO:0000313" key="2">
    <source>
        <dbReference type="EMBL" id="OTG08313.1"/>
    </source>
</evidence>
<dbReference type="Gramene" id="mRNA:HanXRQr2_Chr11g0499131">
    <property type="protein sequence ID" value="CDS:HanXRQr2_Chr11g0499131.1"/>
    <property type="gene ID" value="HanXRQr2_Chr11g0499131"/>
</dbReference>
<name>A0A251TC52_HELAN</name>
<dbReference type="InParanoid" id="A0A251TC52"/>
<dbReference type="AlphaFoldDB" id="A0A251TC52"/>
<evidence type="ECO:0000313" key="1">
    <source>
        <dbReference type="EMBL" id="KAF5782706.1"/>
    </source>
</evidence>
<reference evidence="2" key="2">
    <citation type="submission" date="2017-02" db="EMBL/GenBank/DDBJ databases">
        <title>Sunflower complete genome.</title>
        <authorList>
            <person name="Langlade N."/>
            <person name="Munos S."/>
        </authorList>
    </citation>
    <scope>NUCLEOTIDE SEQUENCE [LARGE SCALE GENOMIC DNA]</scope>
    <source>
        <tissue evidence="2">Leaves</tissue>
    </source>
</reference>
<proteinExistence type="predicted"/>
<gene>
    <name evidence="2" type="ORF">HannXRQ_Chr11g0340261</name>
    <name evidence="1" type="ORF">HanXRQr2_Chr11g0499131</name>
</gene>
<dbReference type="Proteomes" id="UP000215914">
    <property type="component" value="Chromosome 11"/>
</dbReference>
<accession>A0A251TC52</accession>